<organism evidence="2 3">
    <name type="scientific">Trichonephila inaurata madagascariensis</name>
    <dbReference type="NCBI Taxonomy" id="2747483"/>
    <lineage>
        <taxon>Eukaryota</taxon>
        <taxon>Metazoa</taxon>
        <taxon>Ecdysozoa</taxon>
        <taxon>Arthropoda</taxon>
        <taxon>Chelicerata</taxon>
        <taxon>Arachnida</taxon>
        <taxon>Araneae</taxon>
        <taxon>Araneomorphae</taxon>
        <taxon>Entelegynae</taxon>
        <taxon>Araneoidea</taxon>
        <taxon>Nephilidae</taxon>
        <taxon>Trichonephila</taxon>
        <taxon>Trichonephila inaurata</taxon>
    </lineage>
</organism>
<evidence type="ECO:0000259" key="1">
    <source>
        <dbReference type="PROSITE" id="PS51186"/>
    </source>
</evidence>
<sequence length="233" mass="27301">MMMMRIIRQNVRIFSNFARGMKDKVKKDPNVSFRIRPMEIEDIPQVVELARPHHFNFTASTLKFWQTQDRDGMIVAVTESGQIVASLFTVKTFENLYTGGSYCVHENYRHLDIGRKDAKEALDIFIVSLDINPHCRWTVLDNIGSDHYPILIEIDIFQNVPVYRRKYWSFRRADWKKYEYLKISGVDVTCLTNNINNNWINFADGIYWEQQSSRSIGVQLKSTLHTSLTILIS</sequence>
<evidence type="ECO:0000313" key="3">
    <source>
        <dbReference type="Proteomes" id="UP000886998"/>
    </source>
</evidence>
<dbReference type="PROSITE" id="PS51186">
    <property type="entry name" value="GNAT"/>
    <property type="match status" value="1"/>
</dbReference>
<reference evidence="2" key="1">
    <citation type="submission" date="2020-08" db="EMBL/GenBank/DDBJ databases">
        <title>Multicomponent nature underlies the extraordinary mechanical properties of spider dragline silk.</title>
        <authorList>
            <person name="Kono N."/>
            <person name="Nakamura H."/>
            <person name="Mori M."/>
            <person name="Yoshida Y."/>
            <person name="Ohtoshi R."/>
            <person name="Malay A.D."/>
            <person name="Moran D.A.P."/>
            <person name="Tomita M."/>
            <person name="Numata K."/>
            <person name="Arakawa K."/>
        </authorList>
    </citation>
    <scope>NUCLEOTIDE SEQUENCE</scope>
</reference>
<feature type="domain" description="N-acetyltransferase" evidence="1">
    <location>
        <begin position="33"/>
        <end position="186"/>
    </location>
</feature>
<name>A0A8X7CCR1_9ARAC</name>
<dbReference type="InterPro" id="IPR016181">
    <property type="entry name" value="Acyl_CoA_acyltransferase"/>
</dbReference>
<accession>A0A8X7CCR1</accession>
<dbReference type="AlphaFoldDB" id="A0A8X7CCR1"/>
<dbReference type="Gene3D" id="3.40.630.30">
    <property type="match status" value="1"/>
</dbReference>
<protein>
    <submittedName>
        <fullName evidence="2">N-acetyltransferase domain-containing protein</fullName>
    </submittedName>
</protein>
<dbReference type="SUPFAM" id="SSF55729">
    <property type="entry name" value="Acyl-CoA N-acyltransferases (Nat)"/>
    <property type="match status" value="1"/>
</dbReference>
<dbReference type="InterPro" id="IPR000182">
    <property type="entry name" value="GNAT_dom"/>
</dbReference>
<dbReference type="OrthoDB" id="8033808at2759"/>
<dbReference type="EMBL" id="BMAV01012980">
    <property type="protein sequence ID" value="GFY60109.1"/>
    <property type="molecule type" value="Genomic_DNA"/>
</dbReference>
<gene>
    <name evidence="2" type="primary">NCL1_18721</name>
    <name evidence="2" type="ORF">TNIN_64191</name>
</gene>
<dbReference type="Proteomes" id="UP000886998">
    <property type="component" value="Unassembled WGS sequence"/>
</dbReference>
<comment type="caution">
    <text evidence="2">The sequence shown here is derived from an EMBL/GenBank/DDBJ whole genome shotgun (WGS) entry which is preliminary data.</text>
</comment>
<dbReference type="GO" id="GO:0016747">
    <property type="term" value="F:acyltransferase activity, transferring groups other than amino-acyl groups"/>
    <property type="evidence" value="ECO:0007669"/>
    <property type="project" value="InterPro"/>
</dbReference>
<keyword evidence="3" id="KW-1185">Reference proteome</keyword>
<evidence type="ECO:0000313" key="2">
    <source>
        <dbReference type="EMBL" id="GFY60109.1"/>
    </source>
</evidence>
<proteinExistence type="predicted"/>